<feature type="region of interest" description="Disordered" evidence="13">
    <location>
        <begin position="329"/>
        <end position="368"/>
    </location>
</feature>
<evidence type="ECO:0000256" key="5">
    <source>
        <dbReference type="ARBA" id="ARBA00022679"/>
    </source>
</evidence>
<feature type="region of interest" description="Disordered" evidence="13">
    <location>
        <begin position="264"/>
        <end position="294"/>
    </location>
</feature>
<keyword evidence="5" id="KW-0808">Transferase</keyword>
<comment type="catalytic activity">
    <reaction evidence="1">
        <text>S-ubiquitinyl-[E2 ubiquitin-conjugating enzyme]-L-cysteine + [acceptor protein]-L-lysine = [E2 ubiquitin-conjugating enzyme]-L-cysteine + N(6)-ubiquitinyl-[acceptor protein]-L-lysine.</text>
        <dbReference type="EC" id="2.3.2.27"/>
    </reaction>
</comment>
<dbReference type="PANTHER" id="PTHR45931:SF2">
    <property type="entry name" value="E3 UBIQUITIN-PROTEIN LIGASE RNF6"/>
    <property type="match status" value="1"/>
</dbReference>
<accession>A0ABQ0EUI7</accession>
<feature type="compositionally biased region" description="Basic and acidic residues" evidence="13">
    <location>
        <begin position="67"/>
        <end position="76"/>
    </location>
</feature>
<keyword evidence="8" id="KW-0833">Ubl conjugation pathway</keyword>
<dbReference type="PROSITE" id="PS50089">
    <property type="entry name" value="ZF_RING_2"/>
    <property type="match status" value="1"/>
</dbReference>
<dbReference type="SUPFAM" id="SSF57850">
    <property type="entry name" value="RING/U-box"/>
    <property type="match status" value="1"/>
</dbReference>
<proteinExistence type="inferred from homology"/>
<feature type="region of interest" description="Disordered" evidence="13">
    <location>
        <begin position="147"/>
        <end position="248"/>
    </location>
</feature>
<evidence type="ECO:0000259" key="14">
    <source>
        <dbReference type="PROSITE" id="PS50089"/>
    </source>
</evidence>
<dbReference type="InterPro" id="IPR051834">
    <property type="entry name" value="RING_finger_E3_ligase"/>
</dbReference>
<feature type="region of interest" description="Disordered" evidence="13">
    <location>
        <begin position="66"/>
        <end position="96"/>
    </location>
</feature>
<feature type="compositionally biased region" description="Polar residues" evidence="13">
    <location>
        <begin position="78"/>
        <end position="87"/>
    </location>
</feature>
<keyword evidence="10" id="KW-0539">Nucleus</keyword>
<dbReference type="Gene3D" id="3.30.40.10">
    <property type="entry name" value="Zinc/RING finger domain, C3HC4 (zinc finger)"/>
    <property type="match status" value="1"/>
</dbReference>
<evidence type="ECO:0000256" key="10">
    <source>
        <dbReference type="ARBA" id="ARBA00023242"/>
    </source>
</evidence>
<feature type="region of interest" description="Disordered" evidence="13">
    <location>
        <begin position="430"/>
        <end position="458"/>
    </location>
</feature>
<feature type="region of interest" description="Disordered" evidence="13">
    <location>
        <begin position="542"/>
        <end position="588"/>
    </location>
</feature>
<evidence type="ECO:0000256" key="12">
    <source>
        <dbReference type="PROSITE-ProRule" id="PRU00175"/>
    </source>
</evidence>
<evidence type="ECO:0000256" key="9">
    <source>
        <dbReference type="ARBA" id="ARBA00022833"/>
    </source>
</evidence>
<feature type="compositionally biased region" description="Basic and acidic residues" evidence="13">
    <location>
        <begin position="181"/>
        <end position="194"/>
    </location>
</feature>
<comment type="pathway">
    <text evidence="3">Protein modification; protein ubiquitination.</text>
</comment>
<dbReference type="EMBL" id="BAAFST010000005">
    <property type="protein sequence ID" value="GAB1290476.1"/>
    <property type="molecule type" value="Genomic_DNA"/>
</dbReference>
<feature type="domain" description="RING-type" evidence="14">
    <location>
        <begin position="650"/>
        <end position="691"/>
    </location>
</feature>
<feature type="compositionally biased region" description="Polar residues" evidence="13">
    <location>
        <begin position="273"/>
        <end position="294"/>
    </location>
</feature>
<keyword evidence="7 12" id="KW-0863">Zinc-finger</keyword>
<evidence type="ECO:0000313" key="15">
    <source>
        <dbReference type="EMBL" id="GAB1290476.1"/>
    </source>
</evidence>
<dbReference type="InterPro" id="IPR013083">
    <property type="entry name" value="Znf_RING/FYVE/PHD"/>
</dbReference>
<evidence type="ECO:0000256" key="1">
    <source>
        <dbReference type="ARBA" id="ARBA00000900"/>
    </source>
</evidence>
<keyword evidence="6" id="KW-0479">Metal-binding</keyword>
<comment type="similarity">
    <text evidence="11">Belongs to the RNF12 family.</text>
</comment>
<evidence type="ECO:0000256" key="6">
    <source>
        <dbReference type="ARBA" id="ARBA00022723"/>
    </source>
</evidence>
<dbReference type="Pfam" id="PF25914">
    <property type="entry name" value="RNF6_N"/>
    <property type="match status" value="1"/>
</dbReference>
<reference evidence="15 16" key="1">
    <citation type="submission" date="2024-08" db="EMBL/GenBank/DDBJ databases">
        <title>The draft genome of Apodemus speciosus.</title>
        <authorList>
            <person name="Nabeshima K."/>
            <person name="Suzuki S."/>
            <person name="Onuma M."/>
        </authorList>
    </citation>
    <scope>NUCLEOTIDE SEQUENCE [LARGE SCALE GENOMIC DNA]</scope>
    <source>
        <strain evidence="15">IB14-021</strain>
    </source>
</reference>
<keyword evidence="9" id="KW-0862">Zinc</keyword>
<evidence type="ECO:0000256" key="13">
    <source>
        <dbReference type="SAM" id="MobiDB-lite"/>
    </source>
</evidence>
<dbReference type="SMART" id="SM00184">
    <property type="entry name" value="RING"/>
    <property type="match status" value="1"/>
</dbReference>
<evidence type="ECO:0000256" key="7">
    <source>
        <dbReference type="ARBA" id="ARBA00022771"/>
    </source>
</evidence>
<organism evidence="15 16">
    <name type="scientific">Apodemus speciosus</name>
    <name type="common">Large Japanese field mouse</name>
    <dbReference type="NCBI Taxonomy" id="105296"/>
    <lineage>
        <taxon>Eukaryota</taxon>
        <taxon>Metazoa</taxon>
        <taxon>Chordata</taxon>
        <taxon>Craniata</taxon>
        <taxon>Vertebrata</taxon>
        <taxon>Euteleostomi</taxon>
        <taxon>Mammalia</taxon>
        <taxon>Eutheria</taxon>
        <taxon>Euarchontoglires</taxon>
        <taxon>Glires</taxon>
        <taxon>Rodentia</taxon>
        <taxon>Myomorpha</taxon>
        <taxon>Muroidea</taxon>
        <taxon>Muridae</taxon>
        <taxon>Murinae</taxon>
        <taxon>Apodemus</taxon>
    </lineage>
</organism>
<dbReference type="InterPro" id="IPR001841">
    <property type="entry name" value="Znf_RING"/>
</dbReference>
<keyword evidence="16" id="KW-1185">Reference proteome</keyword>
<comment type="caution">
    <text evidence="15">The sequence shown here is derived from an EMBL/GenBank/DDBJ whole genome shotgun (WGS) entry which is preliminary data.</text>
</comment>
<feature type="region of interest" description="Disordered" evidence="13">
    <location>
        <begin position="1"/>
        <end position="24"/>
    </location>
</feature>
<evidence type="ECO:0000256" key="4">
    <source>
        <dbReference type="ARBA" id="ARBA00012483"/>
    </source>
</evidence>
<comment type="subcellular location">
    <subcellularLocation>
        <location evidence="2">Nucleus</location>
    </subcellularLocation>
</comment>
<dbReference type="EC" id="2.3.2.27" evidence="4"/>
<feature type="compositionally biased region" description="Low complexity" evidence="13">
    <location>
        <begin position="222"/>
        <end position="237"/>
    </location>
</feature>
<evidence type="ECO:0000256" key="2">
    <source>
        <dbReference type="ARBA" id="ARBA00004123"/>
    </source>
</evidence>
<feature type="compositionally biased region" description="Polar residues" evidence="13">
    <location>
        <begin position="331"/>
        <end position="362"/>
    </location>
</feature>
<evidence type="ECO:0000313" key="16">
    <source>
        <dbReference type="Proteomes" id="UP001623349"/>
    </source>
</evidence>
<dbReference type="Proteomes" id="UP001623349">
    <property type="component" value="Unassembled WGS sequence"/>
</dbReference>
<name>A0ABQ0EUI7_APOSI</name>
<dbReference type="PANTHER" id="PTHR45931">
    <property type="entry name" value="SI:CH211-59O9.10"/>
    <property type="match status" value="1"/>
</dbReference>
<sequence>MNPSRSRSGGSGEEISFQENERRWQQERLHREEAYYQFINGLNDEDYRLMRDHNLLGTPGEMTSEELQQRLDRAKEQLASQPGSDSGASDGVNEDSGIQIPSLEVEAASTNNIHDIRLTITRYSENLRAHSDEASLLRWLNTFRRTGNVTRSGQNGNQSWRAVSRTNPNSGEFGFSLEIHINPDNRGPETHGEDSTDTALSGVSREHRQQRPSSPVARRTRSQTSVSSSGSISSVPGGRRGARRQGSVQGSFAALGRLRSGIGASLGVPRVSTPRTNVNTHTNQSDGSTLRQSGRQRFGAAHIWENGARSNVTVRNTNQRLEPIRLRPAFSSRSRSPIQRQNGTVHHNSQRQGRPIQQTGRNRSLRHRGVTQVFLEQGRERRGTDYTPLSNSRLVSRITVEEGEPSRSSAATQRHPAITLDLQVRRIRPGETRDRDSIANRTRSRAGLAESTVESNSGGFHRTISHLERSGVRTYVSTITVPLRRISENEVVEPSSVALRSILRQIMTGFGELSSLMEVEPASENQSNGQHLPEVYLELSNGDAADDSGQHGRASSQASQAQEDSAEMLDVREPTPPQARSSGYRGRRQLRRADDVVEAGTLPILRLAHFFLLNEGDDDPIRGLTKEQIDNLSTRSYEQNGVDSELGKVCSVCISDYVAGNKLRQLPCLHEFHIHCIDRWLSENCTCPVCRRPVLEFGATNSG</sequence>
<gene>
    <name evidence="15" type="ORF">APTSU1_000570600</name>
</gene>
<protein>
    <recommendedName>
        <fullName evidence="4">RING-type E3 ubiquitin transferase</fullName>
        <ecNumber evidence="4">2.3.2.27</ecNumber>
    </recommendedName>
</protein>
<evidence type="ECO:0000256" key="8">
    <source>
        <dbReference type="ARBA" id="ARBA00022786"/>
    </source>
</evidence>
<feature type="compositionally biased region" description="Polar residues" evidence="13">
    <location>
        <begin position="147"/>
        <end position="170"/>
    </location>
</feature>
<dbReference type="InterPro" id="IPR058896">
    <property type="entry name" value="RNF6/12_N"/>
</dbReference>
<evidence type="ECO:0000256" key="11">
    <source>
        <dbReference type="ARBA" id="ARBA00038418"/>
    </source>
</evidence>
<evidence type="ECO:0000256" key="3">
    <source>
        <dbReference type="ARBA" id="ARBA00004906"/>
    </source>
</evidence>
<dbReference type="Pfam" id="PF13639">
    <property type="entry name" value="zf-RING_2"/>
    <property type="match status" value="1"/>
</dbReference>